<protein>
    <submittedName>
        <fullName evidence="1">Uncharacterized protein</fullName>
    </submittedName>
</protein>
<evidence type="ECO:0000313" key="1">
    <source>
        <dbReference type="EMBL" id="MDK2562948.1"/>
    </source>
</evidence>
<name>A0ABT7E7Q3_9FIRM</name>
<dbReference type="RefSeq" id="WP_284131918.1">
    <property type="nucleotide sequence ID" value="NZ_JASKYM010000002.1"/>
</dbReference>
<evidence type="ECO:0000313" key="2">
    <source>
        <dbReference type="Proteomes" id="UP001301012"/>
    </source>
</evidence>
<comment type="caution">
    <text evidence="1">The sequence shown here is derived from an EMBL/GenBank/DDBJ whole genome shotgun (WGS) entry which is preliminary data.</text>
</comment>
<proteinExistence type="predicted"/>
<gene>
    <name evidence="1" type="ORF">QOZ84_05280</name>
</gene>
<sequence length="65" mass="7384">MIYNILDRFDIESNKGKDCSNMDHCDRVIALADSVLTSDKVSSLEKKTLCLKIISSSEKFDKEIK</sequence>
<accession>A0ABT7E7Q3</accession>
<dbReference type="Proteomes" id="UP001301012">
    <property type="component" value="Unassembled WGS sequence"/>
</dbReference>
<reference evidence="1 2" key="1">
    <citation type="submission" date="2023-05" db="EMBL/GenBank/DDBJ databases">
        <title>Rombocin, a short stable natural nisin variant, displays selective antimicrobial activity against Listeria monocytogenes and employs dual mode of action to kill target bacterial strains.</title>
        <authorList>
            <person name="Wambui J."/>
            <person name="Stephan R."/>
            <person name="Kuipers O.P."/>
        </authorList>
    </citation>
    <scope>NUCLEOTIDE SEQUENCE [LARGE SCALE GENOMIC DNA]</scope>
    <source>
        <strain evidence="1 2">RC002</strain>
    </source>
</reference>
<organism evidence="1 2">
    <name type="scientific">Romboutsia sedimentorum</name>
    <dbReference type="NCBI Taxonomy" id="1368474"/>
    <lineage>
        <taxon>Bacteria</taxon>
        <taxon>Bacillati</taxon>
        <taxon>Bacillota</taxon>
        <taxon>Clostridia</taxon>
        <taxon>Peptostreptococcales</taxon>
        <taxon>Peptostreptococcaceae</taxon>
        <taxon>Romboutsia</taxon>
    </lineage>
</organism>
<dbReference type="EMBL" id="JASKYM010000002">
    <property type="protein sequence ID" value="MDK2562948.1"/>
    <property type="molecule type" value="Genomic_DNA"/>
</dbReference>
<keyword evidence="2" id="KW-1185">Reference proteome</keyword>